<dbReference type="EMBL" id="CP036268">
    <property type="protein sequence ID" value="QDT37034.1"/>
    <property type="molecule type" value="Genomic_DNA"/>
</dbReference>
<dbReference type="Gene3D" id="1.50.10.20">
    <property type="match status" value="2"/>
</dbReference>
<sequence length="312" mass="34698">MSVPKTAISRGTGWLLRQQHKDGSFGSGRVFDRSVAVTSLCGLSMLSGGHLPGGGPEGEAVENALQYVLSQRRAGGLISNPKYVAQGPMYDHGFAIVFLTQIYGEAKDNQLIREAISDGVRLIIDAQTDQGGWRYQPNRKEADISVTTCQLTALRAARDVGIAVPKDTIEKGVGYVLSCRNEDGGFRYQPERDDPSQFARSAAACATLFSAGTDRQDEFKAALNFISQYRPLSDQPTDPPYYYYGHYYAAQSMWWAGKKQWTKWYPAIRSDLIDRQRESGQWLSQTVCPEYSTAMALIVLQMPNDLLPLFER</sequence>
<gene>
    <name evidence="3" type="ORF">Pan189_14000</name>
</gene>
<dbReference type="Proteomes" id="UP000317318">
    <property type="component" value="Chromosome"/>
</dbReference>
<feature type="domain" description="Prenyltransferase alpha-alpha toroid" evidence="2">
    <location>
        <begin position="14"/>
        <end position="227"/>
    </location>
</feature>
<dbReference type="InterPro" id="IPR001330">
    <property type="entry name" value="Prenyltrans"/>
</dbReference>
<accession>A0A517QZK4</accession>
<evidence type="ECO:0000256" key="1">
    <source>
        <dbReference type="ARBA" id="ARBA00022737"/>
    </source>
</evidence>
<organism evidence="3 4">
    <name type="scientific">Stratiformator vulcanicus</name>
    <dbReference type="NCBI Taxonomy" id="2527980"/>
    <lineage>
        <taxon>Bacteria</taxon>
        <taxon>Pseudomonadati</taxon>
        <taxon>Planctomycetota</taxon>
        <taxon>Planctomycetia</taxon>
        <taxon>Planctomycetales</taxon>
        <taxon>Planctomycetaceae</taxon>
        <taxon>Stratiformator</taxon>
    </lineage>
</organism>
<keyword evidence="3" id="KW-0808">Transferase</keyword>
<evidence type="ECO:0000313" key="4">
    <source>
        <dbReference type="Proteomes" id="UP000317318"/>
    </source>
</evidence>
<dbReference type="CDD" id="cd00688">
    <property type="entry name" value="ISOPREN_C2_like"/>
    <property type="match status" value="1"/>
</dbReference>
<evidence type="ECO:0000259" key="2">
    <source>
        <dbReference type="Pfam" id="PF00432"/>
    </source>
</evidence>
<name>A0A517QZK4_9PLAN</name>
<dbReference type="KEGG" id="svp:Pan189_14000"/>
<dbReference type="GO" id="GO:0016740">
    <property type="term" value="F:transferase activity"/>
    <property type="evidence" value="ECO:0007669"/>
    <property type="project" value="UniProtKB-KW"/>
</dbReference>
<dbReference type="AlphaFoldDB" id="A0A517QZK4"/>
<dbReference type="Pfam" id="PF00432">
    <property type="entry name" value="Prenyltrans"/>
    <property type="match status" value="1"/>
</dbReference>
<keyword evidence="1" id="KW-0677">Repeat</keyword>
<dbReference type="RefSeq" id="WP_310821189.1">
    <property type="nucleotide sequence ID" value="NZ_CP036268.1"/>
</dbReference>
<evidence type="ECO:0000313" key="3">
    <source>
        <dbReference type="EMBL" id="QDT37034.1"/>
    </source>
</evidence>
<keyword evidence="4" id="KW-1185">Reference proteome</keyword>
<proteinExistence type="predicted"/>
<dbReference type="SUPFAM" id="SSF48239">
    <property type="entry name" value="Terpenoid cyclases/Protein prenyltransferases"/>
    <property type="match status" value="1"/>
</dbReference>
<reference evidence="3 4" key="1">
    <citation type="submission" date="2019-02" db="EMBL/GenBank/DDBJ databases">
        <title>Deep-cultivation of Planctomycetes and their phenomic and genomic characterization uncovers novel biology.</title>
        <authorList>
            <person name="Wiegand S."/>
            <person name="Jogler M."/>
            <person name="Boedeker C."/>
            <person name="Pinto D."/>
            <person name="Vollmers J."/>
            <person name="Rivas-Marin E."/>
            <person name="Kohn T."/>
            <person name="Peeters S.H."/>
            <person name="Heuer A."/>
            <person name="Rast P."/>
            <person name="Oberbeckmann S."/>
            <person name="Bunk B."/>
            <person name="Jeske O."/>
            <person name="Meyerdierks A."/>
            <person name="Storesund J.E."/>
            <person name="Kallscheuer N."/>
            <person name="Luecker S."/>
            <person name="Lage O.M."/>
            <person name="Pohl T."/>
            <person name="Merkel B.J."/>
            <person name="Hornburger P."/>
            <person name="Mueller R.-W."/>
            <person name="Bruemmer F."/>
            <person name="Labrenz M."/>
            <person name="Spormann A.M."/>
            <person name="Op den Camp H."/>
            <person name="Overmann J."/>
            <person name="Amann R."/>
            <person name="Jetten M.S.M."/>
            <person name="Mascher T."/>
            <person name="Medema M.H."/>
            <person name="Devos D.P."/>
            <person name="Kaster A.-K."/>
            <person name="Ovreas L."/>
            <person name="Rohde M."/>
            <person name="Galperin M.Y."/>
            <person name="Jogler C."/>
        </authorList>
    </citation>
    <scope>NUCLEOTIDE SEQUENCE [LARGE SCALE GENOMIC DNA]</scope>
    <source>
        <strain evidence="3 4">Pan189</strain>
    </source>
</reference>
<protein>
    <submittedName>
        <fullName evidence="3">Prenyltransferase and squalene oxidase repeat protein</fullName>
    </submittedName>
</protein>
<dbReference type="InterPro" id="IPR008930">
    <property type="entry name" value="Terpenoid_cyclase/PrenylTrfase"/>
</dbReference>